<dbReference type="Proteomes" id="UP000748067">
    <property type="component" value="Unassembled WGS sequence"/>
</dbReference>
<accession>A0A1H0BWG4</accession>
<keyword evidence="5" id="KW-1185">Reference proteome</keyword>
<evidence type="ECO:0000313" key="2">
    <source>
        <dbReference type="EMBL" id="KAF2406682.1"/>
    </source>
</evidence>
<reference evidence="3 4" key="2">
    <citation type="submission" date="2016-10" db="EMBL/GenBank/DDBJ databases">
        <authorList>
            <person name="de Groot N.N."/>
        </authorList>
    </citation>
    <scope>NUCLEOTIDE SEQUENCE [LARGE SCALE GENOMIC DNA]</scope>
    <source>
        <strain evidence="3 4">BS2772</strain>
    </source>
</reference>
<keyword evidence="1" id="KW-0472">Membrane</keyword>
<protein>
    <submittedName>
        <fullName evidence="3">Uncharacterized protein</fullName>
    </submittedName>
</protein>
<dbReference type="AlphaFoldDB" id="A0A1H0BWG4"/>
<dbReference type="EMBL" id="JXDI01000003">
    <property type="protein sequence ID" value="KAF2406682.1"/>
    <property type="molecule type" value="Genomic_DNA"/>
</dbReference>
<organism evidence="3 4">
    <name type="scientific">Pseudomonas antarctica</name>
    <dbReference type="NCBI Taxonomy" id="219572"/>
    <lineage>
        <taxon>Bacteria</taxon>
        <taxon>Pseudomonadati</taxon>
        <taxon>Pseudomonadota</taxon>
        <taxon>Gammaproteobacteria</taxon>
        <taxon>Pseudomonadales</taxon>
        <taxon>Pseudomonadaceae</taxon>
        <taxon>Pseudomonas</taxon>
    </lineage>
</organism>
<feature type="transmembrane region" description="Helical" evidence="1">
    <location>
        <begin position="113"/>
        <end position="134"/>
    </location>
</feature>
<sequence length="161" mass="18369">MRSGDDELVQKLSERVAEEIESLPRDGKDHEIRIKIKGSHNNVNLGSQTFEVKPGKELPPEGSNRERVCPQCEKPTWRFTQLCMHCDYDHHRHDQIEAEEQDALRKKRNELRLLVVCVASIAIAFGGFSLKIYFPAEYQGWVAGFSALAGFIAFMILQAVR</sequence>
<evidence type="ECO:0000256" key="1">
    <source>
        <dbReference type="SAM" id="Phobius"/>
    </source>
</evidence>
<reference evidence="2 5" key="1">
    <citation type="submission" date="2015-01" db="EMBL/GenBank/DDBJ databases">
        <title>Genome Sequence of Pseudomonas antarctica CMS 35.</title>
        <authorList>
            <person name="Voget S."/>
            <person name="Chow J."/>
            <person name="Daniel R."/>
            <person name="Streit W."/>
        </authorList>
    </citation>
    <scope>NUCLEOTIDE SEQUENCE [LARGE SCALE GENOMIC DNA]</scope>
    <source>
        <strain evidence="2 5">CMS 35</strain>
    </source>
</reference>
<feature type="transmembrane region" description="Helical" evidence="1">
    <location>
        <begin position="140"/>
        <end position="160"/>
    </location>
</feature>
<dbReference type="EMBL" id="LT629704">
    <property type="protein sequence ID" value="SDN49923.1"/>
    <property type="molecule type" value="Genomic_DNA"/>
</dbReference>
<evidence type="ECO:0000313" key="4">
    <source>
        <dbReference type="Proteomes" id="UP000182470"/>
    </source>
</evidence>
<evidence type="ECO:0000313" key="5">
    <source>
        <dbReference type="Proteomes" id="UP000748067"/>
    </source>
</evidence>
<evidence type="ECO:0000313" key="3">
    <source>
        <dbReference type="EMBL" id="SDN49923.1"/>
    </source>
</evidence>
<proteinExistence type="predicted"/>
<keyword evidence="1" id="KW-0812">Transmembrane</keyword>
<name>A0A1H0BWG4_9PSED</name>
<keyword evidence="1" id="KW-1133">Transmembrane helix</keyword>
<dbReference type="Proteomes" id="UP000182470">
    <property type="component" value="Chromosome I"/>
</dbReference>
<gene>
    <name evidence="2" type="ORF">PSAN_48590</name>
    <name evidence="3" type="ORF">SAMN04490179_4519</name>
</gene>